<accession>A0A327WPN6</accession>
<sequence>METLIEKPTLHEQQVARESLVGLSSAMQGRSDQVTIQIQENHQAITLPRKVLKLLSFILSNMASGKTVSLIPSDSEVSTQQAADLLRVSRPHLVKLLGQGAILLKSGHSPPYPAGRFTGL</sequence>
<organism evidence="1 2">
    <name type="scientific">Larkinella arboricola</name>
    <dbReference type="NCBI Taxonomy" id="643671"/>
    <lineage>
        <taxon>Bacteria</taxon>
        <taxon>Pseudomonadati</taxon>
        <taxon>Bacteroidota</taxon>
        <taxon>Cytophagia</taxon>
        <taxon>Cytophagales</taxon>
        <taxon>Spirosomataceae</taxon>
        <taxon>Larkinella</taxon>
    </lineage>
</organism>
<evidence type="ECO:0008006" key="3">
    <source>
        <dbReference type="Google" id="ProtNLM"/>
    </source>
</evidence>
<gene>
    <name evidence="1" type="ORF">LX87_04700</name>
</gene>
<name>A0A327WPN6_LARAB</name>
<protein>
    <recommendedName>
        <fullName evidence="3">Excisionase family DNA binding protein</fullName>
    </recommendedName>
</protein>
<keyword evidence="2" id="KW-1185">Reference proteome</keyword>
<proteinExistence type="predicted"/>
<dbReference type="AlphaFoldDB" id="A0A327WPN6"/>
<dbReference type="EMBL" id="QLMC01000006">
    <property type="protein sequence ID" value="RAJ93188.1"/>
    <property type="molecule type" value="Genomic_DNA"/>
</dbReference>
<dbReference type="RefSeq" id="WP_229310788.1">
    <property type="nucleotide sequence ID" value="NZ_QLMC01000006.1"/>
</dbReference>
<evidence type="ECO:0000313" key="2">
    <source>
        <dbReference type="Proteomes" id="UP000248790"/>
    </source>
</evidence>
<reference evidence="1 2" key="1">
    <citation type="submission" date="2018-06" db="EMBL/GenBank/DDBJ databases">
        <title>Genomic Encyclopedia of Archaeal and Bacterial Type Strains, Phase II (KMG-II): from individual species to whole genera.</title>
        <authorList>
            <person name="Goeker M."/>
        </authorList>
    </citation>
    <scope>NUCLEOTIDE SEQUENCE [LARGE SCALE GENOMIC DNA]</scope>
    <source>
        <strain evidence="1 2">DSM 21851</strain>
    </source>
</reference>
<dbReference type="Proteomes" id="UP000248790">
    <property type="component" value="Unassembled WGS sequence"/>
</dbReference>
<comment type="caution">
    <text evidence="1">The sequence shown here is derived from an EMBL/GenBank/DDBJ whole genome shotgun (WGS) entry which is preliminary data.</text>
</comment>
<evidence type="ECO:0000313" key="1">
    <source>
        <dbReference type="EMBL" id="RAJ93188.1"/>
    </source>
</evidence>